<keyword evidence="4" id="KW-0411">Iron-sulfur</keyword>
<name>A0A7T5UPT4_9BACT</name>
<organism evidence="6 7">
    <name type="scientific">Candidatus Sungiibacteriota bacterium</name>
    <dbReference type="NCBI Taxonomy" id="2750080"/>
    <lineage>
        <taxon>Bacteria</taxon>
        <taxon>Candidatus Sungiibacteriota</taxon>
    </lineage>
</organism>
<dbReference type="Gene3D" id="3.20.20.70">
    <property type="entry name" value="Aldolase class I"/>
    <property type="match status" value="1"/>
</dbReference>
<accession>A0A7T5UPT4</accession>
<dbReference type="AlphaFoldDB" id="A0A7T5UPT4"/>
<keyword evidence="1" id="KW-0949">S-adenosyl-L-methionine</keyword>
<evidence type="ECO:0000256" key="3">
    <source>
        <dbReference type="ARBA" id="ARBA00023004"/>
    </source>
</evidence>
<evidence type="ECO:0000259" key="5">
    <source>
        <dbReference type="PROSITE" id="PS51918"/>
    </source>
</evidence>
<evidence type="ECO:0000313" key="6">
    <source>
        <dbReference type="EMBL" id="QQG45199.1"/>
    </source>
</evidence>
<dbReference type="InterPro" id="IPR013785">
    <property type="entry name" value="Aldolase_TIM"/>
</dbReference>
<feature type="domain" description="Radical SAM core" evidence="5">
    <location>
        <begin position="1"/>
        <end position="237"/>
    </location>
</feature>
<dbReference type="InterPro" id="IPR058240">
    <property type="entry name" value="rSAM_sf"/>
</dbReference>
<evidence type="ECO:0000256" key="1">
    <source>
        <dbReference type="ARBA" id="ARBA00022691"/>
    </source>
</evidence>
<dbReference type="PROSITE" id="PS51918">
    <property type="entry name" value="RADICAL_SAM"/>
    <property type="match status" value="1"/>
</dbReference>
<evidence type="ECO:0000256" key="4">
    <source>
        <dbReference type="ARBA" id="ARBA00023014"/>
    </source>
</evidence>
<keyword evidence="2" id="KW-0479">Metal-binding</keyword>
<protein>
    <recommendedName>
        <fullName evidence="5">Radical SAM core domain-containing protein</fullName>
    </recommendedName>
</protein>
<sequence length="293" mass="33576">MRIQTFSIIAGSEACNACCSPCVSKMTLPEGIETKEPEVNWRNFKIACRLAKQCGCTTVMLTGKGEPTIFPKQITRFLQELEPFEFPLIELQTNGSLLARKPEVYASHLKMWYELGMTTIAISIAHYDPGKNGEFFFHSPKSYFDLPRLIQTLHDMLFSVRLTCVLTGGFIDNSKELTRLIEFAKTNRVEQLTGTPVEKPEERLARDKKVWEWTSEHQLTTEQFGDIQQFLFTQGRRLYTLTHGAVVFDVNGQNFCLNNCLSIQPDSEELRNIIFSPNGRIRPYWQYEGAVIL</sequence>
<dbReference type="GO" id="GO:0003824">
    <property type="term" value="F:catalytic activity"/>
    <property type="evidence" value="ECO:0007669"/>
    <property type="project" value="InterPro"/>
</dbReference>
<dbReference type="Proteomes" id="UP000595618">
    <property type="component" value="Chromosome"/>
</dbReference>
<dbReference type="EMBL" id="CP066690">
    <property type="protein sequence ID" value="QQG45199.1"/>
    <property type="molecule type" value="Genomic_DNA"/>
</dbReference>
<dbReference type="SUPFAM" id="SSF102114">
    <property type="entry name" value="Radical SAM enzymes"/>
    <property type="match status" value="1"/>
</dbReference>
<dbReference type="GO" id="GO:0046872">
    <property type="term" value="F:metal ion binding"/>
    <property type="evidence" value="ECO:0007669"/>
    <property type="project" value="UniProtKB-KW"/>
</dbReference>
<evidence type="ECO:0000256" key="2">
    <source>
        <dbReference type="ARBA" id="ARBA00022723"/>
    </source>
</evidence>
<dbReference type="InterPro" id="IPR007197">
    <property type="entry name" value="rSAM"/>
</dbReference>
<proteinExistence type="predicted"/>
<keyword evidence="3" id="KW-0408">Iron</keyword>
<dbReference type="SFLD" id="SFLDG01067">
    <property type="entry name" value="SPASM/twitch_domain_containing"/>
    <property type="match status" value="1"/>
</dbReference>
<dbReference type="SFLD" id="SFLDS00029">
    <property type="entry name" value="Radical_SAM"/>
    <property type="match status" value="1"/>
</dbReference>
<reference evidence="6 7" key="1">
    <citation type="submission" date="2020-07" db="EMBL/GenBank/DDBJ databases">
        <title>Huge and variable diversity of episymbiotic CPR bacteria and DPANN archaea in groundwater ecosystems.</title>
        <authorList>
            <person name="He C.Y."/>
            <person name="Keren R."/>
            <person name="Whittaker M."/>
            <person name="Farag I.F."/>
            <person name="Doudna J."/>
            <person name="Cate J.H.D."/>
            <person name="Banfield J.F."/>
        </authorList>
    </citation>
    <scope>NUCLEOTIDE SEQUENCE [LARGE SCALE GENOMIC DNA]</scope>
    <source>
        <strain evidence="6">NC_groundwater_541_Ag_S-0.1um_46_50</strain>
    </source>
</reference>
<evidence type="ECO:0000313" key="7">
    <source>
        <dbReference type="Proteomes" id="UP000595618"/>
    </source>
</evidence>
<dbReference type="GO" id="GO:0051536">
    <property type="term" value="F:iron-sulfur cluster binding"/>
    <property type="evidence" value="ECO:0007669"/>
    <property type="project" value="UniProtKB-KW"/>
</dbReference>
<gene>
    <name evidence="6" type="ORF">HYW89_04345</name>
</gene>